<evidence type="ECO:0000313" key="2">
    <source>
        <dbReference type="EMBL" id="SFF24442.1"/>
    </source>
</evidence>
<sequence length="269" mass="28833">MRPSLKQLALALTATALLLPLAPSFAQTIYRPQDTTGALASYEVLGVRLGMSEAVAVAAIRQRFPAGTKDASGKPINLRVSDYQLTSPRTNARVRAGVRFDLGPELPPGRSSGASNFNFIKLLVHEGRVWAVWRDDQGARYPYEQTVAEVQAKYRSAMPIPSAFMLVNGGTISREPGPPAIDGLQLYAGQCLAPPLASSSSGDKISLDPACNKAFHWSYQPRIEGGVKVFASGHVQLVDLEQGRAFMRTLASASGTLPGDKPRTSNAQL</sequence>
<proteinExistence type="predicted"/>
<feature type="chain" id="PRO_5011641204" evidence="1">
    <location>
        <begin position="27"/>
        <end position="269"/>
    </location>
</feature>
<dbReference type="AlphaFoldDB" id="A0A1I2H437"/>
<evidence type="ECO:0000256" key="1">
    <source>
        <dbReference type="SAM" id="SignalP"/>
    </source>
</evidence>
<feature type="signal peptide" evidence="1">
    <location>
        <begin position="1"/>
        <end position="26"/>
    </location>
</feature>
<protein>
    <submittedName>
        <fullName evidence="2">Uncharacterized protein</fullName>
    </submittedName>
</protein>
<gene>
    <name evidence="2" type="ORF">SAMN04489711_11936</name>
</gene>
<organism evidence="2 3">
    <name type="scientific">Paracidovorax wautersii</name>
    <dbReference type="NCBI Taxonomy" id="1177982"/>
    <lineage>
        <taxon>Bacteria</taxon>
        <taxon>Pseudomonadati</taxon>
        <taxon>Pseudomonadota</taxon>
        <taxon>Betaproteobacteria</taxon>
        <taxon>Burkholderiales</taxon>
        <taxon>Comamonadaceae</taxon>
        <taxon>Paracidovorax</taxon>
    </lineage>
</organism>
<evidence type="ECO:0000313" key="3">
    <source>
        <dbReference type="Proteomes" id="UP000199119"/>
    </source>
</evidence>
<dbReference type="STRING" id="1177982.SAMN04489711_11936"/>
<reference evidence="3" key="1">
    <citation type="submission" date="2016-10" db="EMBL/GenBank/DDBJ databases">
        <authorList>
            <person name="Varghese N."/>
            <person name="Submissions S."/>
        </authorList>
    </citation>
    <scope>NUCLEOTIDE SEQUENCE [LARGE SCALE GENOMIC DNA]</scope>
    <source>
        <strain evidence="3">DSM 27981</strain>
    </source>
</reference>
<dbReference type="Proteomes" id="UP000199119">
    <property type="component" value="Unassembled WGS sequence"/>
</dbReference>
<name>A0A1I2H437_9BURK</name>
<accession>A0A1I2H437</accession>
<dbReference type="EMBL" id="FONX01000019">
    <property type="protein sequence ID" value="SFF24442.1"/>
    <property type="molecule type" value="Genomic_DNA"/>
</dbReference>
<keyword evidence="3" id="KW-1185">Reference proteome</keyword>
<keyword evidence="1" id="KW-0732">Signal</keyword>